<keyword evidence="1" id="KW-0812">Transmembrane</keyword>
<protein>
    <recommendedName>
        <fullName evidence="3">Hemolysin XhlA</fullName>
    </recommendedName>
</protein>
<name>A0A486PAR4_KLEPN</name>
<evidence type="ECO:0000313" key="2">
    <source>
        <dbReference type="EMBL" id="VGL70201.1"/>
    </source>
</evidence>
<proteinExistence type="predicted"/>
<feature type="transmembrane region" description="Helical" evidence="1">
    <location>
        <begin position="48"/>
        <end position="68"/>
    </location>
</feature>
<reference evidence="2" key="1">
    <citation type="submission" date="2019-03" db="EMBL/GenBank/DDBJ databases">
        <authorList>
            <consortium name="Pathogen Informatics"/>
        </authorList>
    </citation>
    <scope>NUCLEOTIDE SEQUENCE</scope>
    <source>
        <strain evidence="2">5012STDY7626445</strain>
    </source>
</reference>
<keyword evidence="1" id="KW-0472">Membrane</keyword>
<gene>
    <name evidence="2" type="ORF">SAMEA4873647_02983</name>
</gene>
<evidence type="ECO:0008006" key="3">
    <source>
        <dbReference type="Google" id="ProtNLM"/>
    </source>
</evidence>
<accession>A0A486PAR4</accession>
<keyword evidence="1" id="KW-1133">Transmembrane helix</keyword>
<dbReference type="AlphaFoldDB" id="A0A486PAR4"/>
<evidence type="ECO:0000256" key="1">
    <source>
        <dbReference type="SAM" id="Phobius"/>
    </source>
</evidence>
<organism evidence="2">
    <name type="scientific">Klebsiella pneumoniae</name>
    <dbReference type="NCBI Taxonomy" id="573"/>
    <lineage>
        <taxon>Bacteria</taxon>
        <taxon>Pseudomonadati</taxon>
        <taxon>Pseudomonadota</taxon>
        <taxon>Gammaproteobacteria</taxon>
        <taxon>Enterobacterales</taxon>
        <taxon>Enterobacteriaceae</taxon>
        <taxon>Klebsiella/Raoultella group</taxon>
        <taxon>Klebsiella</taxon>
        <taxon>Klebsiella pneumoniae complex</taxon>
    </lineage>
</organism>
<sequence length="69" mass="7835">MLQRVKELENKVATLVTDVAIIKDKLASKEDIQSVKTELHKELNAQTWKIITAIVITVLLAVFSKYLIK</sequence>
<dbReference type="EMBL" id="CAAHCR010000003">
    <property type="protein sequence ID" value="VGL70201.1"/>
    <property type="molecule type" value="Genomic_DNA"/>
</dbReference>